<feature type="region of interest" description="Disordered" evidence="1">
    <location>
        <begin position="1"/>
        <end position="37"/>
    </location>
</feature>
<proteinExistence type="predicted"/>
<protein>
    <submittedName>
        <fullName evidence="2">Uncharacterized protein</fullName>
    </submittedName>
</protein>
<name>A0A845DDS8_9BACT</name>
<accession>A0A845DDS8</accession>
<dbReference type="EMBL" id="VXOY01000010">
    <property type="protein sequence ID" value="MYE38081.1"/>
    <property type="molecule type" value="Genomic_DNA"/>
</dbReference>
<dbReference type="Proteomes" id="UP000449092">
    <property type="component" value="Unassembled WGS sequence"/>
</dbReference>
<evidence type="ECO:0000313" key="3">
    <source>
        <dbReference type="Proteomes" id="UP000449092"/>
    </source>
</evidence>
<organism evidence="2 3">
    <name type="scientific">Candidatus Spechtbacteria bacterium SB0662_bin_43</name>
    <dbReference type="NCBI Taxonomy" id="2604897"/>
    <lineage>
        <taxon>Bacteria</taxon>
        <taxon>Candidatus Spechtiibacteriota</taxon>
    </lineage>
</organism>
<gene>
    <name evidence="2" type="ORF">F4X82_00990</name>
</gene>
<comment type="caution">
    <text evidence="2">The sequence shown here is derived from an EMBL/GenBank/DDBJ whole genome shotgun (WGS) entry which is preliminary data.</text>
</comment>
<sequence length="100" mass="11272">MMGNSTSKRRDGFEAASQEFKDGEYQKGREAALNGEDLSVDANEYQQQGYKEGEWINGYKAARNGKDLPPDASDAFQRGYEEVEFEFNGGHPPSWRPPSF</sequence>
<evidence type="ECO:0000256" key="1">
    <source>
        <dbReference type="SAM" id="MobiDB-lite"/>
    </source>
</evidence>
<feature type="compositionally biased region" description="Basic and acidic residues" evidence="1">
    <location>
        <begin position="8"/>
        <end position="30"/>
    </location>
</feature>
<evidence type="ECO:0000313" key="2">
    <source>
        <dbReference type="EMBL" id="MYE38081.1"/>
    </source>
</evidence>
<dbReference type="AlphaFoldDB" id="A0A845DDS8"/>
<reference evidence="2 3" key="1">
    <citation type="submission" date="2019-09" db="EMBL/GenBank/DDBJ databases">
        <title>Characterisation of the sponge microbiome using genome-centric metagenomics.</title>
        <authorList>
            <person name="Engelberts J.P."/>
            <person name="Robbins S.J."/>
            <person name="De Goeij J.M."/>
            <person name="Aranda M."/>
            <person name="Bell S.C."/>
            <person name="Webster N.S."/>
        </authorList>
    </citation>
    <scope>NUCLEOTIDE SEQUENCE [LARGE SCALE GENOMIC DNA]</scope>
    <source>
        <strain evidence="2">SB0662_bin_43</strain>
    </source>
</reference>